<evidence type="ECO:0000256" key="7">
    <source>
        <dbReference type="SAM" id="MobiDB-lite"/>
    </source>
</evidence>
<evidence type="ECO:0000313" key="12">
    <source>
        <dbReference type="Proteomes" id="UP000024635"/>
    </source>
</evidence>
<evidence type="ECO:0000256" key="5">
    <source>
        <dbReference type="ARBA" id="ARBA00022989"/>
    </source>
</evidence>
<dbReference type="Pfam" id="PF00078">
    <property type="entry name" value="RVT_1"/>
    <property type="match status" value="1"/>
</dbReference>
<dbReference type="PANTHER" id="PTHR11616">
    <property type="entry name" value="SODIUM/CHLORIDE DEPENDENT TRANSPORTER"/>
    <property type="match status" value="1"/>
</dbReference>
<dbReference type="InterPro" id="IPR000175">
    <property type="entry name" value="Na/ntran_symport"/>
</dbReference>
<dbReference type="PROSITE" id="PS50878">
    <property type="entry name" value="RT_POL"/>
    <property type="match status" value="1"/>
</dbReference>
<evidence type="ECO:0000313" key="11">
    <source>
        <dbReference type="EMBL" id="EYC20794.1"/>
    </source>
</evidence>
<proteinExistence type="predicted"/>
<reference evidence="12" key="1">
    <citation type="journal article" date="2015" name="Nat. Genet.">
        <title>The genome and transcriptome of the zoonotic hookworm Ancylostoma ceylanicum identify infection-specific gene families.</title>
        <authorList>
            <person name="Schwarz E.M."/>
            <person name="Hu Y."/>
            <person name="Antoshechkin I."/>
            <person name="Miller M.M."/>
            <person name="Sternberg P.W."/>
            <person name="Aroian R.V."/>
        </authorList>
    </citation>
    <scope>NUCLEOTIDE SEQUENCE</scope>
    <source>
        <strain evidence="12">HY135</strain>
    </source>
</reference>
<evidence type="ECO:0000256" key="8">
    <source>
        <dbReference type="SAM" id="Phobius"/>
    </source>
</evidence>
<evidence type="ECO:0000256" key="3">
    <source>
        <dbReference type="ARBA" id="ARBA00022692"/>
    </source>
</evidence>
<feature type="signal peptide" evidence="9">
    <location>
        <begin position="1"/>
        <end position="17"/>
    </location>
</feature>
<dbReference type="InterPro" id="IPR043128">
    <property type="entry name" value="Rev_trsase/Diguanyl_cyclase"/>
</dbReference>
<dbReference type="InterPro" id="IPR000477">
    <property type="entry name" value="RT_dom"/>
</dbReference>
<dbReference type="AlphaFoldDB" id="A0A016UZD9"/>
<accession>A0A016UZD9</accession>
<dbReference type="OrthoDB" id="418748at2759"/>
<organism evidence="11 12">
    <name type="scientific">Ancylostoma ceylanicum</name>
    <dbReference type="NCBI Taxonomy" id="53326"/>
    <lineage>
        <taxon>Eukaryota</taxon>
        <taxon>Metazoa</taxon>
        <taxon>Ecdysozoa</taxon>
        <taxon>Nematoda</taxon>
        <taxon>Chromadorea</taxon>
        <taxon>Rhabditida</taxon>
        <taxon>Rhabditina</taxon>
        <taxon>Rhabditomorpha</taxon>
        <taxon>Strongyloidea</taxon>
        <taxon>Ancylostomatidae</taxon>
        <taxon>Ancylostomatinae</taxon>
        <taxon>Ancylostoma</taxon>
    </lineage>
</organism>
<dbReference type="GO" id="GO:0005886">
    <property type="term" value="C:plasma membrane"/>
    <property type="evidence" value="ECO:0007669"/>
    <property type="project" value="TreeGrafter"/>
</dbReference>
<evidence type="ECO:0000256" key="6">
    <source>
        <dbReference type="ARBA" id="ARBA00023136"/>
    </source>
</evidence>
<keyword evidence="2" id="KW-0813">Transport</keyword>
<feature type="region of interest" description="Disordered" evidence="7">
    <location>
        <begin position="51"/>
        <end position="78"/>
    </location>
</feature>
<feature type="region of interest" description="Disordered" evidence="7">
    <location>
        <begin position="96"/>
        <end position="161"/>
    </location>
</feature>
<comment type="caution">
    <text evidence="11">The sequence shown here is derived from an EMBL/GenBank/DDBJ whole genome shotgun (WGS) entry which is preliminary data.</text>
</comment>
<dbReference type="SUPFAM" id="SSF161070">
    <property type="entry name" value="SNF-like"/>
    <property type="match status" value="1"/>
</dbReference>
<keyword evidence="3 8" id="KW-0812">Transmembrane</keyword>
<protein>
    <recommendedName>
        <fullName evidence="10">Reverse transcriptase domain-containing protein</fullName>
    </recommendedName>
</protein>
<keyword evidence="12" id="KW-1185">Reference proteome</keyword>
<feature type="domain" description="Reverse transcriptase" evidence="10">
    <location>
        <begin position="1"/>
        <end position="327"/>
    </location>
</feature>
<evidence type="ECO:0000256" key="9">
    <source>
        <dbReference type="SAM" id="SignalP"/>
    </source>
</evidence>
<feature type="chain" id="PRO_5001488800" description="Reverse transcriptase domain-containing protein" evidence="9">
    <location>
        <begin position="18"/>
        <end position="327"/>
    </location>
</feature>
<keyword evidence="9" id="KW-0732">Signal</keyword>
<gene>
    <name evidence="11" type="primary">Acey_s0021.g427</name>
    <name evidence="11" type="ORF">Y032_0021g427</name>
</gene>
<feature type="transmembrane region" description="Helical" evidence="8">
    <location>
        <begin position="174"/>
        <end position="193"/>
    </location>
</feature>
<dbReference type="Proteomes" id="UP000024635">
    <property type="component" value="Unassembled WGS sequence"/>
</dbReference>
<evidence type="ECO:0000259" key="10">
    <source>
        <dbReference type="PROSITE" id="PS50878"/>
    </source>
</evidence>
<dbReference type="InterPro" id="IPR037272">
    <property type="entry name" value="SNS_sf"/>
</dbReference>
<evidence type="ECO:0000256" key="1">
    <source>
        <dbReference type="ARBA" id="ARBA00004141"/>
    </source>
</evidence>
<name>A0A016UZD9_9BILA</name>
<comment type="subcellular location">
    <subcellularLocation>
        <location evidence="1">Membrane</location>
        <topology evidence="1">Multi-pass membrane protein</topology>
    </subcellularLocation>
</comment>
<feature type="transmembrane region" description="Helical" evidence="8">
    <location>
        <begin position="200"/>
        <end position="220"/>
    </location>
</feature>
<feature type="compositionally biased region" description="Basic and acidic residues" evidence="7">
    <location>
        <begin position="127"/>
        <end position="137"/>
    </location>
</feature>
<dbReference type="Gene3D" id="3.30.70.270">
    <property type="match status" value="1"/>
</dbReference>
<dbReference type="InterPro" id="IPR043502">
    <property type="entry name" value="DNA/RNA_pol_sf"/>
</dbReference>
<dbReference type="SUPFAM" id="SSF56672">
    <property type="entry name" value="DNA/RNA polymerases"/>
    <property type="match status" value="1"/>
</dbReference>
<dbReference type="PROSITE" id="PS50267">
    <property type="entry name" value="NA_NEUROTRAN_SYMP_3"/>
    <property type="match status" value="1"/>
</dbReference>
<feature type="compositionally biased region" description="Low complexity" evidence="7">
    <location>
        <begin position="147"/>
        <end position="160"/>
    </location>
</feature>
<keyword evidence="6 8" id="KW-0472">Membrane</keyword>
<keyword evidence="4" id="KW-0769">Symport</keyword>
<dbReference type="GO" id="GO:0035725">
    <property type="term" value="P:sodium ion transmembrane transport"/>
    <property type="evidence" value="ECO:0007669"/>
    <property type="project" value="TreeGrafter"/>
</dbReference>
<feature type="transmembrane region" description="Helical" evidence="8">
    <location>
        <begin position="240"/>
        <end position="260"/>
    </location>
</feature>
<dbReference type="EMBL" id="JARK01001357">
    <property type="protein sequence ID" value="EYC20794.1"/>
    <property type="molecule type" value="Genomic_DNA"/>
</dbReference>
<keyword evidence="5 8" id="KW-1133">Transmembrane helix</keyword>
<evidence type="ECO:0000256" key="4">
    <source>
        <dbReference type="ARBA" id="ARBA00022847"/>
    </source>
</evidence>
<dbReference type="GO" id="GO:0015293">
    <property type="term" value="F:symporter activity"/>
    <property type="evidence" value="ECO:0007669"/>
    <property type="project" value="UniProtKB-KW"/>
</dbReference>
<dbReference type="PANTHER" id="PTHR11616:SF240">
    <property type="entry name" value="BLOATED TUBULES, ISOFORM B-RELATED"/>
    <property type="match status" value="1"/>
</dbReference>
<feature type="compositionally biased region" description="Polar residues" evidence="7">
    <location>
        <begin position="96"/>
        <end position="125"/>
    </location>
</feature>
<sequence length="327" mass="36757">MGFVVATFCVCLVMRKAEESAWLYQMQENVFGNAFHAVLVCCSKGYQMSAEKKSSLPQTQSEKSLLKNENGGEEGKNNSLMVTTLDDALATPNLNPNKINTLGNLARTQQPSPFNPKSQPRSNKPGSKKDDNEEKNAGPEGEPLLEQPSSWNQPSNASSSGQKGDALFPQVVDLLMLCCILTSTYTLWCFPILVLQLGGFYFIIIYLLMLFMIVFPVLHLEIFVGQYCQAGVFKACRSYGLAYEGSALSPLLFILVMDAITRDLQRPAPWTLLYADDVMLASEQKEDYQRQTQAWSERLARFGLWINVKRTEYMTTNLDAFHHSSRW</sequence>
<evidence type="ECO:0000256" key="2">
    <source>
        <dbReference type="ARBA" id="ARBA00022448"/>
    </source>
</evidence>